<evidence type="ECO:0000256" key="2">
    <source>
        <dbReference type="SAM" id="Phobius"/>
    </source>
</evidence>
<reference evidence="4 5" key="1">
    <citation type="journal article" date="2020" name="IScience">
        <title>Genome Sequencing of the Endangered Kingdonia uniflora (Circaeasteraceae, Ranunculales) Reveals Potential Mechanisms of Evolutionary Specialization.</title>
        <authorList>
            <person name="Sun Y."/>
            <person name="Deng T."/>
            <person name="Zhang A."/>
            <person name="Moore M.J."/>
            <person name="Landis J.B."/>
            <person name="Lin N."/>
            <person name="Zhang H."/>
            <person name="Zhang X."/>
            <person name="Huang J."/>
            <person name="Zhang X."/>
            <person name="Sun H."/>
            <person name="Wang H."/>
        </authorList>
    </citation>
    <scope>NUCLEOTIDE SEQUENCE [LARGE SCALE GENOMIC DNA]</scope>
    <source>
        <strain evidence="4">TB1705</strain>
        <tissue evidence="4">Leaf</tissue>
    </source>
</reference>
<dbReference type="CDD" id="cd23823">
    <property type="entry name" value="RWD_GCN2"/>
    <property type="match status" value="1"/>
</dbReference>
<dbReference type="Proteomes" id="UP000541444">
    <property type="component" value="Unassembled WGS sequence"/>
</dbReference>
<gene>
    <name evidence="4" type="ORF">GIB67_016820</name>
</gene>
<dbReference type="SMART" id="SM00591">
    <property type="entry name" value="RWD"/>
    <property type="match status" value="1"/>
</dbReference>
<dbReference type="EMBL" id="JACGCM010002073">
    <property type="protein sequence ID" value="KAF6145359.1"/>
    <property type="molecule type" value="Genomic_DNA"/>
</dbReference>
<dbReference type="Pfam" id="PF05773">
    <property type="entry name" value="RWD"/>
    <property type="match status" value="1"/>
</dbReference>
<evidence type="ECO:0000259" key="3">
    <source>
        <dbReference type="PROSITE" id="PS50908"/>
    </source>
</evidence>
<evidence type="ECO:0000313" key="5">
    <source>
        <dbReference type="Proteomes" id="UP000541444"/>
    </source>
</evidence>
<dbReference type="InterPro" id="IPR040213">
    <property type="entry name" value="GIR2-like"/>
</dbReference>
<name>A0A7J7LRZ8_9MAGN</name>
<keyword evidence="2" id="KW-0812">Transmembrane</keyword>
<feature type="region of interest" description="Disordered" evidence="1">
    <location>
        <begin position="312"/>
        <end position="349"/>
    </location>
</feature>
<dbReference type="OrthoDB" id="277175at2759"/>
<sequence>TVYLLSHEIFVVDYAQEQEMEIEALEAILADEFEEINCNDSGLGTTNRCFQITMSPQDDDVDESTTLPVLLGLVFSHTEKYPDEPPLLNVKSLRGIQPEDLKILKNKLEQEASENLGMAMVYTLVSSAKEWLGEIFSQDVGIEDSEVEETPKDEIVVPHGEAVTVETFLAWRERYEAELALERAKLMPESALASTKEKKLSGRQWFESGRASAKGAAAAEGSEDEADEDIIDFDEEDFEGMNGVQLYTIVHFGGDIVRPKIRSIVTYAGGSAKLTSLRAYSSYKDFATLLEETSKIRCEDWLSTTKDTGSGRVLSTTKAGGPLRHNSFPDPKPEYRGYPETNSRGLDPRRFEPFVDNENDSFETICTDVPPSNKPSIPQSNVHLSNEPVLTNVPQSNEPFQTIPTNVPLSNEPFIPQSSIHLSNESVLTNVPPSNEPMLTNVLFSIEPESIIGQSETSGKFVEFVICMLCFIISYSISIMLSIIFLICSTEFRFEPQSEQVKDFLDFQFKSAAYTEHPYDFSKEFNIGDLYRELKNHIRA</sequence>
<dbReference type="SUPFAM" id="SSF54495">
    <property type="entry name" value="UBC-like"/>
    <property type="match status" value="1"/>
</dbReference>
<proteinExistence type="predicted"/>
<dbReference type="PROSITE" id="PS50908">
    <property type="entry name" value="RWD"/>
    <property type="match status" value="1"/>
</dbReference>
<evidence type="ECO:0000256" key="1">
    <source>
        <dbReference type="SAM" id="MobiDB-lite"/>
    </source>
</evidence>
<protein>
    <recommendedName>
        <fullName evidence="3">RWD domain-containing protein</fullName>
    </recommendedName>
</protein>
<dbReference type="PANTHER" id="PTHR12292">
    <property type="entry name" value="RWD DOMAIN-CONTAINING PROTEIN"/>
    <property type="match status" value="1"/>
</dbReference>
<dbReference type="InterPro" id="IPR006575">
    <property type="entry name" value="RWD_dom"/>
</dbReference>
<keyword evidence="5" id="KW-1185">Reference proteome</keyword>
<dbReference type="AlphaFoldDB" id="A0A7J7LRZ8"/>
<keyword evidence="2" id="KW-1133">Transmembrane helix</keyword>
<feature type="transmembrane region" description="Helical" evidence="2">
    <location>
        <begin position="461"/>
        <end position="488"/>
    </location>
</feature>
<dbReference type="InterPro" id="IPR016135">
    <property type="entry name" value="UBQ-conjugating_enzyme/RWD"/>
</dbReference>
<dbReference type="FunFam" id="3.10.110.10:FF:000071">
    <property type="entry name" value="RWD domain-containing protein 1"/>
    <property type="match status" value="1"/>
</dbReference>
<dbReference type="Gene3D" id="3.10.110.10">
    <property type="entry name" value="Ubiquitin Conjugating Enzyme"/>
    <property type="match status" value="1"/>
</dbReference>
<feature type="non-terminal residue" evidence="4">
    <location>
        <position position="1"/>
    </location>
</feature>
<organism evidence="4 5">
    <name type="scientific">Kingdonia uniflora</name>
    <dbReference type="NCBI Taxonomy" id="39325"/>
    <lineage>
        <taxon>Eukaryota</taxon>
        <taxon>Viridiplantae</taxon>
        <taxon>Streptophyta</taxon>
        <taxon>Embryophyta</taxon>
        <taxon>Tracheophyta</taxon>
        <taxon>Spermatophyta</taxon>
        <taxon>Magnoliopsida</taxon>
        <taxon>Ranunculales</taxon>
        <taxon>Circaeasteraceae</taxon>
        <taxon>Kingdonia</taxon>
    </lineage>
</organism>
<evidence type="ECO:0000313" key="4">
    <source>
        <dbReference type="EMBL" id="KAF6145359.1"/>
    </source>
</evidence>
<comment type="caution">
    <text evidence="4">The sequence shown here is derived from an EMBL/GenBank/DDBJ whole genome shotgun (WGS) entry which is preliminary data.</text>
</comment>
<keyword evidence="2" id="KW-0472">Membrane</keyword>
<accession>A0A7J7LRZ8</accession>
<feature type="domain" description="RWD" evidence="3">
    <location>
        <begin position="20"/>
        <end position="135"/>
    </location>
</feature>